<keyword evidence="2" id="KW-1185">Reference proteome</keyword>
<proteinExistence type="predicted"/>
<reference evidence="2" key="1">
    <citation type="journal article" date="2019" name="Int. J. Syst. Evol. Microbiol.">
        <title>The Global Catalogue of Microorganisms (GCM) 10K type strain sequencing project: providing services to taxonomists for standard genome sequencing and annotation.</title>
        <authorList>
            <consortium name="The Broad Institute Genomics Platform"/>
            <consortium name="The Broad Institute Genome Sequencing Center for Infectious Disease"/>
            <person name="Wu L."/>
            <person name="Ma J."/>
        </authorList>
    </citation>
    <scope>NUCLEOTIDE SEQUENCE [LARGE SCALE GENOMIC DNA]</scope>
    <source>
        <strain evidence="2">JCM 32105</strain>
    </source>
</reference>
<accession>A0ABP8N5T0</accession>
<name>A0ABP8N5T0_9BACT</name>
<organism evidence="1 2">
    <name type="scientific">Nemorincola caseinilytica</name>
    <dbReference type="NCBI Taxonomy" id="2054315"/>
    <lineage>
        <taxon>Bacteria</taxon>
        <taxon>Pseudomonadati</taxon>
        <taxon>Bacteroidota</taxon>
        <taxon>Chitinophagia</taxon>
        <taxon>Chitinophagales</taxon>
        <taxon>Chitinophagaceae</taxon>
        <taxon>Nemorincola</taxon>
    </lineage>
</organism>
<evidence type="ECO:0000313" key="1">
    <source>
        <dbReference type="EMBL" id="GAA4461805.1"/>
    </source>
</evidence>
<dbReference type="RefSeq" id="WP_345078659.1">
    <property type="nucleotide sequence ID" value="NZ_BAABFA010000005.1"/>
</dbReference>
<sequence length="616" mass="69798">MGIPKEELFQLIRSEKVILWSGAGLSIYAGYPSGKNLGKKIVKSLPAWQRTDISSAQALDDLCEQFIRISGNNRKPLLDILTRVFSKQPKSIDLHKKLSKVPHFKTLITTNYDSLFELGYENNIQVVVTPAELPDMTKKQPHLFKIHGDLNHKESIIIAKSDYASYFNTSVGNVYWTTVTERIVNNNILFIGYALGDINIDAIISSVSKQLGDKQKKHFLVAPGFKDYEIESLLLKNIHYIDSTAERFIEELIANLKQNVVGDYRAGIIELDTFNKFLSHHDLTVDFAASLSGHTISRIGTIIGKAVPGILSISSDAISAKVIENLAIGMNFGALELNDSNAQFEVSFAGVKFFDQNDLASLMLIPRPKIETTFDIDFDNGFELRTIPVKLFHSRHRISVVAQFRNKQIRINMGDDPNEFQFSVEYPKPYGNPKDELEAFKLMLHLAEGVAFTVFLNGRGHRLKLPANEKMSSTLRKYVSYFEALLEIEKTYQRKFDAVDEITENKFHIMCVLLESTKNEEIHFEANDSLEITMSEFNPSAFFDSNMPAPGEISIVYTDFVVTLYGQTFKFKERTWRLYDPELVSLEILDDGSRKAKFRSRSNKGSDKYILEGGLC</sequence>
<gene>
    <name evidence="1" type="ORF">GCM10023093_07200</name>
</gene>
<dbReference type="InterPro" id="IPR029035">
    <property type="entry name" value="DHS-like_NAD/FAD-binding_dom"/>
</dbReference>
<evidence type="ECO:0008006" key="3">
    <source>
        <dbReference type="Google" id="ProtNLM"/>
    </source>
</evidence>
<protein>
    <recommendedName>
        <fullName evidence="3">SIR2-like domain-containing protein</fullName>
    </recommendedName>
</protein>
<dbReference type="SUPFAM" id="SSF52467">
    <property type="entry name" value="DHS-like NAD/FAD-binding domain"/>
    <property type="match status" value="1"/>
</dbReference>
<comment type="caution">
    <text evidence="1">The sequence shown here is derived from an EMBL/GenBank/DDBJ whole genome shotgun (WGS) entry which is preliminary data.</text>
</comment>
<evidence type="ECO:0000313" key="2">
    <source>
        <dbReference type="Proteomes" id="UP001500067"/>
    </source>
</evidence>
<dbReference type="Proteomes" id="UP001500067">
    <property type="component" value="Unassembled WGS sequence"/>
</dbReference>
<dbReference type="EMBL" id="BAABFA010000005">
    <property type="protein sequence ID" value="GAA4461805.1"/>
    <property type="molecule type" value="Genomic_DNA"/>
</dbReference>
<dbReference type="Pfam" id="PF13289">
    <property type="entry name" value="SIR2_2"/>
    <property type="match status" value="1"/>
</dbReference>